<keyword evidence="3" id="KW-0862">Zinc</keyword>
<dbReference type="InParanoid" id="B8MAU2"/>
<dbReference type="OMA" id="EAHQYQA"/>
<dbReference type="AlphaFoldDB" id="B8MAU2"/>
<dbReference type="Pfam" id="PF04828">
    <property type="entry name" value="GFA"/>
    <property type="match status" value="1"/>
</dbReference>
<dbReference type="PROSITE" id="PS51891">
    <property type="entry name" value="CENP_V_GFA"/>
    <property type="match status" value="1"/>
</dbReference>
<dbReference type="Proteomes" id="UP000001745">
    <property type="component" value="Unassembled WGS sequence"/>
</dbReference>
<dbReference type="GeneID" id="8099603"/>
<evidence type="ECO:0000313" key="7">
    <source>
        <dbReference type="Proteomes" id="UP000001745"/>
    </source>
</evidence>
<evidence type="ECO:0000256" key="3">
    <source>
        <dbReference type="ARBA" id="ARBA00022833"/>
    </source>
</evidence>
<dbReference type="InterPro" id="IPR011057">
    <property type="entry name" value="Mss4-like_sf"/>
</dbReference>
<keyword evidence="2" id="KW-0479">Metal-binding</keyword>
<reference evidence="7" key="1">
    <citation type="journal article" date="2015" name="Genome Announc.">
        <title>Genome sequence of the AIDS-associated pathogen Penicillium marneffei (ATCC18224) and its near taxonomic relative Talaromyces stipitatus (ATCC10500).</title>
        <authorList>
            <person name="Nierman W.C."/>
            <person name="Fedorova-Abrams N.D."/>
            <person name="Andrianopoulos A."/>
        </authorList>
    </citation>
    <scope>NUCLEOTIDE SEQUENCE [LARGE SCALE GENOMIC DNA]</scope>
    <source>
        <strain evidence="7">ATCC 10500 / CBS 375.48 / QM 6759 / NRRL 1006</strain>
    </source>
</reference>
<sequence length="260" mass="30514">MFRRALYIPRQSASLTGYHRLIPAIIFFTPPQPRRQFHSSSAQFNKPIKGTIYKMRDEVKDAVSSSNSHLDSSIAEDPSERHIDESWKLRAPYQIQKDEEFGPVKWEAMCHCGNVQYQIKRERPLAAKYCHCRACQVLHAAPFQWCAIFFKTDIRFKKGTDSLMFWSSHEKSKKYQVPTKVYCSNCNSPIMDEGRNMCLIFPELIDLGKTEEEHLVRRKVFEIDHHIFYSRRLVEVHDGKPKWSELDDKSNRLDDDGNKI</sequence>
<dbReference type="RefSeq" id="XP_002481774.1">
    <property type="nucleotide sequence ID" value="XM_002481729.1"/>
</dbReference>
<keyword evidence="4" id="KW-0456">Lyase</keyword>
<evidence type="ECO:0000313" key="6">
    <source>
        <dbReference type="EMBL" id="EED17782.1"/>
    </source>
</evidence>
<dbReference type="PANTHER" id="PTHR33337:SF40">
    <property type="entry name" value="CENP-V_GFA DOMAIN-CONTAINING PROTEIN-RELATED"/>
    <property type="match status" value="1"/>
</dbReference>
<feature type="domain" description="CENP-V/GFA" evidence="5">
    <location>
        <begin position="106"/>
        <end position="229"/>
    </location>
</feature>
<organism evidence="6 7">
    <name type="scientific">Talaromyces stipitatus (strain ATCC 10500 / CBS 375.48 / QM 6759 / NRRL 1006)</name>
    <name type="common">Penicillium stipitatum</name>
    <dbReference type="NCBI Taxonomy" id="441959"/>
    <lineage>
        <taxon>Eukaryota</taxon>
        <taxon>Fungi</taxon>
        <taxon>Dikarya</taxon>
        <taxon>Ascomycota</taxon>
        <taxon>Pezizomycotina</taxon>
        <taxon>Eurotiomycetes</taxon>
        <taxon>Eurotiomycetidae</taxon>
        <taxon>Eurotiales</taxon>
        <taxon>Trichocomaceae</taxon>
        <taxon>Talaromyces</taxon>
        <taxon>Talaromyces sect. Talaromyces</taxon>
    </lineage>
</organism>
<dbReference type="HOGENOM" id="CLU_079143_0_0_1"/>
<evidence type="ECO:0000256" key="1">
    <source>
        <dbReference type="ARBA" id="ARBA00005495"/>
    </source>
</evidence>
<dbReference type="OrthoDB" id="9970124at2759"/>
<accession>B8MAU2</accession>
<keyword evidence="7" id="KW-1185">Reference proteome</keyword>
<dbReference type="SUPFAM" id="SSF51316">
    <property type="entry name" value="Mss4-like"/>
    <property type="match status" value="1"/>
</dbReference>
<dbReference type="EMBL" id="EQ962655">
    <property type="protein sequence ID" value="EED17782.1"/>
    <property type="molecule type" value="Genomic_DNA"/>
</dbReference>
<dbReference type="Gene3D" id="3.90.1590.10">
    <property type="entry name" value="glutathione-dependent formaldehyde- activating enzyme (gfa)"/>
    <property type="match status" value="1"/>
</dbReference>
<comment type="similarity">
    <text evidence="1">Belongs to the Gfa family.</text>
</comment>
<gene>
    <name evidence="6" type="ORF">TSTA_115760</name>
</gene>
<dbReference type="PANTHER" id="PTHR33337">
    <property type="entry name" value="GFA DOMAIN-CONTAINING PROTEIN"/>
    <property type="match status" value="1"/>
</dbReference>
<dbReference type="PhylomeDB" id="B8MAU2"/>
<dbReference type="GO" id="GO:0016846">
    <property type="term" value="F:carbon-sulfur lyase activity"/>
    <property type="evidence" value="ECO:0007669"/>
    <property type="project" value="InterPro"/>
</dbReference>
<evidence type="ECO:0000256" key="2">
    <source>
        <dbReference type="ARBA" id="ARBA00022723"/>
    </source>
</evidence>
<protein>
    <recommendedName>
        <fullName evidence="5">CENP-V/GFA domain-containing protein</fullName>
    </recommendedName>
</protein>
<dbReference type="VEuPathDB" id="FungiDB:TSTA_115760"/>
<proteinExistence type="inferred from homology"/>
<dbReference type="eggNOG" id="ENOG502RZVZ">
    <property type="taxonomic scope" value="Eukaryota"/>
</dbReference>
<dbReference type="STRING" id="441959.B8MAU2"/>
<evidence type="ECO:0000256" key="4">
    <source>
        <dbReference type="ARBA" id="ARBA00023239"/>
    </source>
</evidence>
<evidence type="ECO:0000259" key="5">
    <source>
        <dbReference type="PROSITE" id="PS51891"/>
    </source>
</evidence>
<dbReference type="GO" id="GO:0046872">
    <property type="term" value="F:metal ion binding"/>
    <property type="evidence" value="ECO:0007669"/>
    <property type="project" value="UniProtKB-KW"/>
</dbReference>
<dbReference type="InterPro" id="IPR006913">
    <property type="entry name" value="CENP-V/GFA"/>
</dbReference>
<name>B8MAU2_TALSN</name>